<name>A0A2V5I9W2_9EURO</name>
<sequence>MKLLALLSAAAGVSALPQAQQAQANYNSFSVMSARSGSPVHLLPLNAASGGFYLGLQNASSYCPDQVAELGACPPGTETVFDAGANSLDVSVPGGQQVYIAPSGALAFTPPHSAYVPAGSVVGAFSYSQTAGSTFGYWTLPNSGLIACPVPAAGASSSAAAAPSATPAAGAAAVPASKWQVFAAWSNATVPSGNVGDCLGFDALAVGRNGSAAAWEYI</sequence>
<dbReference type="PANTHER" id="PTHR42047">
    <property type="entry name" value="PROTEIN, PUTATIVE (AFU_ORTHOLOGUE AFUA_6G03560)-RELATED"/>
    <property type="match status" value="1"/>
</dbReference>
<proteinExistence type="predicted"/>
<evidence type="ECO:0000256" key="1">
    <source>
        <dbReference type="SAM" id="SignalP"/>
    </source>
</evidence>
<dbReference type="PANTHER" id="PTHR42047:SF1">
    <property type="entry name" value="PROTEIN, PUTATIVE (AFU_ORTHOLOGUE AFUA_6G03560)-RELATED"/>
    <property type="match status" value="1"/>
</dbReference>
<keyword evidence="3" id="KW-1185">Reference proteome</keyword>
<accession>A0A2V5I9W2</accession>
<feature type="signal peptide" evidence="1">
    <location>
        <begin position="1"/>
        <end position="15"/>
    </location>
</feature>
<evidence type="ECO:0000313" key="2">
    <source>
        <dbReference type="EMBL" id="PYI31912.1"/>
    </source>
</evidence>
<evidence type="ECO:0008006" key="4">
    <source>
        <dbReference type="Google" id="ProtNLM"/>
    </source>
</evidence>
<feature type="chain" id="PRO_5015990828" description="IgE-binding protein" evidence="1">
    <location>
        <begin position="16"/>
        <end position="218"/>
    </location>
</feature>
<reference evidence="2 3" key="1">
    <citation type="submission" date="2018-02" db="EMBL/GenBank/DDBJ databases">
        <title>The genomes of Aspergillus section Nigri reveals drivers in fungal speciation.</title>
        <authorList>
            <consortium name="DOE Joint Genome Institute"/>
            <person name="Vesth T.C."/>
            <person name="Nybo J."/>
            <person name="Theobald S."/>
            <person name="Brandl J."/>
            <person name="Frisvad J.C."/>
            <person name="Nielsen K.F."/>
            <person name="Lyhne E.K."/>
            <person name="Kogle M.E."/>
            <person name="Kuo A."/>
            <person name="Riley R."/>
            <person name="Clum A."/>
            <person name="Nolan M."/>
            <person name="Lipzen A."/>
            <person name="Salamov A."/>
            <person name="Henrissat B."/>
            <person name="Wiebenga A."/>
            <person name="De vries R.P."/>
            <person name="Grigoriev I.V."/>
            <person name="Mortensen U.H."/>
            <person name="Andersen M.R."/>
            <person name="Baker S.E."/>
        </authorList>
    </citation>
    <scope>NUCLEOTIDE SEQUENCE [LARGE SCALE GENOMIC DNA]</scope>
    <source>
        <strain evidence="2 3">CBS 114.80</strain>
    </source>
</reference>
<dbReference type="Proteomes" id="UP000248817">
    <property type="component" value="Unassembled WGS sequence"/>
</dbReference>
<keyword evidence="1" id="KW-0732">Signal</keyword>
<organism evidence="2 3">
    <name type="scientific">Aspergillus indologenus CBS 114.80</name>
    <dbReference type="NCBI Taxonomy" id="1450541"/>
    <lineage>
        <taxon>Eukaryota</taxon>
        <taxon>Fungi</taxon>
        <taxon>Dikarya</taxon>
        <taxon>Ascomycota</taxon>
        <taxon>Pezizomycotina</taxon>
        <taxon>Eurotiomycetes</taxon>
        <taxon>Eurotiomycetidae</taxon>
        <taxon>Eurotiales</taxon>
        <taxon>Aspergillaceae</taxon>
        <taxon>Aspergillus</taxon>
        <taxon>Aspergillus subgen. Circumdati</taxon>
    </lineage>
</organism>
<dbReference type="EMBL" id="KZ825498">
    <property type="protein sequence ID" value="PYI31912.1"/>
    <property type="molecule type" value="Genomic_DNA"/>
</dbReference>
<evidence type="ECO:0000313" key="3">
    <source>
        <dbReference type="Proteomes" id="UP000248817"/>
    </source>
</evidence>
<dbReference type="InterPro" id="IPR052820">
    <property type="entry name" value="PhiA_domain"/>
</dbReference>
<protein>
    <recommendedName>
        <fullName evidence="4">IgE-binding protein</fullName>
    </recommendedName>
</protein>
<dbReference type="AlphaFoldDB" id="A0A2V5I9W2"/>
<gene>
    <name evidence="2" type="ORF">BP00DRAFT_456717</name>
</gene>